<reference evidence="7" key="2">
    <citation type="submission" date="2021-04" db="EMBL/GenBank/DDBJ databases">
        <authorList>
            <person name="Gilroy R."/>
        </authorList>
    </citation>
    <scope>NUCLEOTIDE SEQUENCE</scope>
    <source>
        <strain evidence="7">CHK188-16595</strain>
    </source>
</reference>
<dbReference type="GO" id="GO:0005524">
    <property type="term" value="F:ATP binding"/>
    <property type="evidence" value="ECO:0007669"/>
    <property type="project" value="UniProtKB-KW"/>
</dbReference>
<dbReference type="EC" id="2.7.1.35" evidence="1"/>
<evidence type="ECO:0000313" key="7">
    <source>
        <dbReference type="EMBL" id="HJB74286.1"/>
    </source>
</evidence>
<evidence type="ECO:0000313" key="8">
    <source>
        <dbReference type="Proteomes" id="UP000823877"/>
    </source>
</evidence>
<gene>
    <name evidence="7" type="ORF">IAA37_01245</name>
</gene>
<evidence type="ECO:0000259" key="6">
    <source>
        <dbReference type="Pfam" id="PF08543"/>
    </source>
</evidence>
<dbReference type="Proteomes" id="UP000823877">
    <property type="component" value="Unassembled WGS sequence"/>
</dbReference>
<dbReference type="SUPFAM" id="SSF53613">
    <property type="entry name" value="Ribokinase-like"/>
    <property type="match status" value="1"/>
</dbReference>
<keyword evidence="2 7" id="KW-0808">Transferase</keyword>
<proteinExistence type="predicted"/>
<dbReference type="Pfam" id="PF08543">
    <property type="entry name" value="Phos_pyr_kin"/>
    <property type="match status" value="1"/>
</dbReference>
<dbReference type="PANTHER" id="PTHR10534">
    <property type="entry name" value="PYRIDOXAL KINASE"/>
    <property type="match status" value="1"/>
</dbReference>
<dbReference type="GO" id="GO:0009443">
    <property type="term" value="P:pyridoxal 5'-phosphate salvage"/>
    <property type="evidence" value="ECO:0007669"/>
    <property type="project" value="InterPro"/>
</dbReference>
<feature type="domain" description="Pyridoxamine kinase/Phosphomethylpyrimidine kinase" evidence="6">
    <location>
        <begin position="21"/>
        <end position="238"/>
    </location>
</feature>
<dbReference type="GO" id="GO:0005829">
    <property type="term" value="C:cytosol"/>
    <property type="evidence" value="ECO:0007669"/>
    <property type="project" value="TreeGrafter"/>
</dbReference>
<evidence type="ECO:0000256" key="4">
    <source>
        <dbReference type="ARBA" id="ARBA00022777"/>
    </source>
</evidence>
<keyword evidence="3" id="KW-0547">Nucleotide-binding</keyword>
<evidence type="ECO:0000256" key="2">
    <source>
        <dbReference type="ARBA" id="ARBA00022679"/>
    </source>
</evidence>
<evidence type="ECO:0000256" key="3">
    <source>
        <dbReference type="ARBA" id="ARBA00022741"/>
    </source>
</evidence>
<evidence type="ECO:0000256" key="5">
    <source>
        <dbReference type="ARBA" id="ARBA00022840"/>
    </source>
</evidence>
<reference evidence="7" key="1">
    <citation type="journal article" date="2021" name="PeerJ">
        <title>Extensive microbial diversity within the chicken gut microbiome revealed by metagenomics and culture.</title>
        <authorList>
            <person name="Gilroy R."/>
            <person name="Ravi A."/>
            <person name="Getino M."/>
            <person name="Pursley I."/>
            <person name="Horton D.L."/>
            <person name="Alikhan N.F."/>
            <person name="Baker D."/>
            <person name="Gharbi K."/>
            <person name="Hall N."/>
            <person name="Watson M."/>
            <person name="Adriaenssens E.M."/>
            <person name="Foster-Nyarko E."/>
            <person name="Jarju S."/>
            <person name="Secka A."/>
            <person name="Antonio M."/>
            <person name="Oren A."/>
            <person name="Chaudhuri R.R."/>
            <person name="La Ragione R."/>
            <person name="Hildebrand F."/>
            <person name="Pallen M.J."/>
        </authorList>
    </citation>
    <scope>NUCLEOTIDE SEQUENCE</scope>
    <source>
        <strain evidence="7">CHK188-16595</strain>
    </source>
</reference>
<keyword evidence="5" id="KW-0067">ATP-binding</keyword>
<dbReference type="EMBL" id="DWXN01000002">
    <property type="protein sequence ID" value="HJB74286.1"/>
    <property type="molecule type" value="Genomic_DNA"/>
</dbReference>
<dbReference type="PANTHER" id="PTHR10534:SF2">
    <property type="entry name" value="PYRIDOXAL KINASE"/>
    <property type="match status" value="1"/>
</dbReference>
<sequence>MKKCAVINDISGFGKCSLVAQLPVLSALGVEAHPAPTAVLSNQTAYGSYHCCDMTSFLAPCFAQWKKLGAVFDGVLTGYFASAEEVKTVFDSFKNTKALFVVDPVMGDNGTLYDGFTGSLCDEIKKLACRADVITPNVTELRRLTGENDAEKAARIMLESGNKAVVLTGVEKDGMIGSTVFTRDCCKTFLAPKRGGYFSGTGDIFSAVLIGRMLNGASVFDAARAAGEFVSGVIAVTDAQNAQEGVDFEKRLGELI</sequence>
<dbReference type="CDD" id="cd01173">
    <property type="entry name" value="pyridoxal_pyridoxamine_kinase"/>
    <property type="match status" value="1"/>
</dbReference>
<dbReference type="Gene3D" id="3.40.1190.20">
    <property type="match status" value="1"/>
</dbReference>
<name>A0A9D2MGE3_9FIRM</name>
<dbReference type="InterPro" id="IPR029056">
    <property type="entry name" value="Ribokinase-like"/>
</dbReference>
<dbReference type="InterPro" id="IPR004625">
    <property type="entry name" value="PyrdxlKinase"/>
</dbReference>
<comment type="caution">
    <text evidence="7">The sequence shown here is derived from an EMBL/GenBank/DDBJ whole genome shotgun (WGS) entry which is preliminary data.</text>
</comment>
<keyword evidence="4 7" id="KW-0418">Kinase</keyword>
<dbReference type="GO" id="GO:0008478">
    <property type="term" value="F:pyridoxal kinase activity"/>
    <property type="evidence" value="ECO:0007669"/>
    <property type="project" value="UniProtKB-EC"/>
</dbReference>
<dbReference type="InterPro" id="IPR013749">
    <property type="entry name" value="PM/HMP-P_kinase-1"/>
</dbReference>
<dbReference type="AlphaFoldDB" id="A0A9D2MGE3"/>
<organism evidence="7 8">
    <name type="scientific">Candidatus Eubacterium faecale</name>
    <dbReference type="NCBI Taxonomy" id="2838568"/>
    <lineage>
        <taxon>Bacteria</taxon>
        <taxon>Bacillati</taxon>
        <taxon>Bacillota</taxon>
        <taxon>Clostridia</taxon>
        <taxon>Eubacteriales</taxon>
        <taxon>Eubacteriaceae</taxon>
        <taxon>Eubacterium</taxon>
    </lineage>
</organism>
<accession>A0A9D2MGE3</accession>
<protein>
    <recommendedName>
        <fullName evidence="1">pyridoxal kinase</fullName>
        <ecNumber evidence="1">2.7.1.35</ecNumber>
    </recommendedName>
</protein>
<evidence type="ECO:0000256" key="1">
    <source>
        <dbReference type="ARBA" id="ARBA00012104"/>
    </source>
</evidence>